<keyword evidence="10" id="KW-0460">Magnesium</keyword>
<dbReference type="GO" id="GO:0046872">
    <property type="term" value="F:metal ion binding"/>
    <property type="evidence" value="ECO:0007669"/>
    <property type="project" value="UniProtKB-KW"/>
</dbReference>
<evidence type="ECO:0000256" key="5">
    <source>
        <dbReference type="ARBA" id="ARBA00023277"/>
    </source>
</evidence>
<evidence type="ECO:0000256" key="1">
    <source>
        <dbReference type="ARBA" id="ARBA00004496"/>
    </source>
</evidence>
<dbReference type="InterPro" id="IPR006549">
    <property type="entry name" value="HAD-SF_hydro_IIIA"/>
</dbReference>
<keyword evidence="12" id="KW-1185">Reference proteome</keyword>
<feature type="site" description="Stabilizes the phosphoryl group" evidence="9">
    <location>
        <position position="114"/>
    </location>
</feature>
<comment type="similarity">
    <text evidence="7">Belongs to the gmhB family.</text>
</comment>
<feature type="binding site" evidence="10">
    <location>
        <position position="95"/>
    </location>
    <ligand>
        <name>Zn(2+)</name>
        <dbReference type="ChEBI" id="CHEBI:29105"/>
    </ligand>
</feature>
<feature type="binding site" evidence="10">
    <location>
        <position position="139"/>
    </location>
    <ligand>
        <name>Mg(2+)</name>
        <dbReference type="ChEBI" id="CHEBI:18420"/>
    </ligand>
</feature>
<feature type="binding site" evidence="10">
    <location>
        <position position="10"/>
    </location>
    <ligand>
        <name>Mg(2+)</name>
        <dbReference type="ChEBI" id="CHEBI:18420"/>
    </ligand>
</feature>
<dbReference type="PIRSF" id="PIRSF004682">
    <property type="entry name" value="GmhB"/>
    <property type="match status" value="1"/>
</dbReference>
<sequence>MAVAAFLDRDGVINRLVKRDSTFDSPMTTGEFSLFPWAAPAIRQLNNLGFKVVVVSNQPGVAKNTLTLDKFAEITDLMIRQLLQQGARIDEVRYCLHHPDAVLEQYRMKCRCRKPNPGLLVEAASDMNIDLSRSYLVGDRDVDILAGRSAGCTTVSVGNDERAAELSDMVASDLLEAIQIIERRTQNEDLFR</sequence>
<evidence type="ECO:0000256" key="4">
    <source>
        <dbReference type="ARBA" id="ARBA00022801"/>
    </source>
</evidence>
<evidence type="ECO:0000256" key="10">
    <source>
        <dbReference type="PIRSR" id="PIRSR004682-4"/>
    </source>
</evidence>
<feature type="active site" description="Nucleophile" evidence="8">
    <location>
        <position position="8"/>
    </location>
</feature>
<evidence type="ECO:0000313" key="11">
    <source>
        <dbReference type="EMBL" id="SMC07924.1"/>
    </source>
</evidence>
<keyword evidence="5 7" id="KW-0119">Carbohydrate metabolism</keyword>
<accession>A0A1W1WNM7</accession>
<comment type="cofactor">
    <cofactor evidence="10">
        <name>Zn(2+)</name>
        <dbReference type="ChEBI" id="CHEBI:29105"/>
    </cofactor>
</comment>
<evidence type="ECO:0000313" key="12">
    <source>
        <dbReference type="Proteomes" id="UP000192660"/>
    </source>
</evidence>
<dbReference type="Gene3D" id="3.40.50.1000">
    <property type="entry name" value="HAD superfamily/HAD-like"/>
    <property type="match status" value="1"/>
</dbReference>
<evidence type="ECO:0000256" key="9">
    <source>
        <dbReference type="PIRSR" id="PIRSR004682-3"/>
    </source>
</evidence>
<dbReference type="GO" id="GO:0005737">
    <property type="term" value="C:cytoplasm"/>
    <property type="evidence" value="ECO:0007669"/>
    <property type="project" value="UniProtKB-SubCell"/>
</dbReference>
<evidence type="ECO:0000256" key="6">
    <source>
        <dbReference type="ARBA" id="ARBA00031828"/>
    </source>
</evidence>
<dbReference type="AlphaFoldDB" id="A0A1W1WNM7"/>
<name>A0A1W1WNM7_SULTA</name>
<feature type="binding site" evidence="10">
    <location>
        <position position="110"/>
    </location>
    <ligand>
        <name>Zn(2+)</name>
        <dbReference type="ChEBI" id="CHEBI:29105"/>
    </ligand>
</feature>
<comment type="cofactor">
    <cofactor evidence="10">
        <name>Mg(2+)</name>
        <dbReference type="ChEBI" id="CHEBI:18420"/>
    </cofactor>
</comment>
<feature type="binding site" evidence="10">
    <location>
        <position position="8"/>
    </location>
    <ligand>
        <name>Mg(2+)</name>
        <dbReference type="ChEBI" id="CHEBI:18420"/>
    </ligand>
</feature>
<evidence type="ECO:0000256" key="3">
    <source>
        <dbReference type="ARBA" id="ARBA00022723"/>
    </source>
</evidence>
<proteinExistence type="inferred from homology"/>
<dbReference type="SUPFAM" id="SSF56784">
    <property type="entry name" value="HAD-like"/>
    <property type="match status" value="1"/>
</dbReference>
<dbReference type="InterPro" id="IPR004446">
    <property type="entry name" value="Heptose_bisP_phosphatase"/>
</dbReference>
<dbReference type="Proteomes" id="UP000192660">
    <property type="component" value="Unassembled WGS sequence"/>
</dbReference>
<dbReference type="NCBIfam" id="TIGR01662">
    <property type="entry name" value="HAD-SF-IIIA"/>
    <property type="match status" value="1"/>
</dbReference>
<dbReference type="OrthoDB" id="9801899at2"/>
<keyword evidence="2 7" id="KW-0963">Cytoplasm</keyword>
<dbReference type="GO" id="GO:0016791">
    <property type="term" value="F:phosphatase activity"/>
    <property type="evidence" value="ECO:0007669"/>
    <property type="project" value="InterPro"/>
</dbReference>
<organism evidence="11 12">
    <name type="scientific">Sulfobacillus thermosulfidooxidans (strain DSM 9293 / VKM B-1269 / AT-1)</name>
    <dbReference type="NCBI Taxonomy" id="929705"/>
    <lineage>
        <taxon>Bacteria</taxon>
        <taxon>Bacillati</taxon>
        <taxon>Bacillota</taxon>
        <taxon>Clostridia</taxon>
        <taxon>Eubacteriales</taxon>
        <taxon>Clostridiales Family XVII. Incertae Sedis</taxon>
        <taxon>Sulfobacillus</taxon>
    </lineage>
</organism>
<dbReference type="PANTHER" id="PTHR42891">
    <property type="entry name" value="D-GLYCERO-BETA-D-MANNO-HEPTOSE-1,7-BISPHOSPHATE 7-PHOSPHATASE"/>
    <property type="match status" value="1"/>
</dbReference>
<feature type="site" description="Contributes to substrate recognition" evidence="9">
    <location>
        <position position="113"/>
    </location>
</feature>
<dbReference type="PANTHER" id="PTHR42891:SF1">
    <property type="entry name" value="D-GLYCERO-BETA-D-MANNO-HEPTOSE-1,7-BISPHOSPHATE 7-PHOSPHATASE"/>
    <property type="match status" value="1"/>
</dbReference>
<dbReference type="EMBL" id="FWWY01000002">
    <property type="protein sequence ID" value="SMC07924.1"/>
    <property type="molecule type" value="Genomic_DNA"/>
</dbReference>
<dbReference type="RefSeq" id="WP_020373386.1">
    <property type="nucleotide sequence ID" value="NZ_FWWY01000002.1"/>
</dbReference>
<evidence type="ECO:0000256" key="7">
    <source>
        <dbReference type="PIRNR" id="PIRNR004682"/>
    </source>
</evidence>
<evidence type="ECO:0000256" key="8">
    <source>
        <dbReference type="PIRSR" id="PIRSR004682-1"/>
    </source>
</evidence>
<feature type="active site" description="Proton donor" evidence="8">
    <location>
        <position position="10"/>
    </location>
</feature>
<protein>
    <recommendedName>
        <fullName evidence="6 7">D,D-heptose 1,7-bisphosphate phosphatase</fullName>
        <ecNumber evidence="7">3.1.3.-</ecNumber>
    </recommendedName>
</protein>
<feature type="binding site" evidence="10">
    <location>
        <position position="112"/>
    </location>
    <ligand>
        <name>Zn(2+)</name>
        <dbReference type="ChEBI" id="CHEBI:29105"/>
    </ligand>
</feature>
<dbReference type="InterPro" id="IPR006543">
    <property type="entry name" value="Histidinol-phos"/>
</dbReference>
<feature type="binding site" evidence="10">
    <location>
        <position position="97"/>
    </location>
    <ligand>
        <name>Zn(2+)</name>
        <dbReference type="ChEBI" id="CHEBI:29105"/>
    </ligand>
</feature>
<keyword evidence="4 7" id="KW-0378">Hydrolase</keyword>
<comment type="subcellular location">
    <subcellularLocation>
        <location evidence="1 7">Cytoplasm</location>
    </subcellularLocation>
</comment>
<dbReference type="EC" id="3.1.3.-" evidence="7"/>
<dbReference type="InterPro" id="IPR023214">
    <property type="entry name" value="HAD_sf"/>
</dbReference>
<feature type="site" description="Stabilizes the phosphoryl group" evidence="9">
    <location>
        <position position="56"/>
    </location>
</feature>
<dbReference type="InterPro" id="IPR036412">
    <property type="entry name" value="HAD-like_sf"/>
</dbReference>
<dbReference type="Pfam" id="PF13242">
    <property type="entry name" value="Hydrolase_like"/>
    <property type="match status" value="1"/>
</dbReference>
<dbReference type="CDD" id="cd07503">
    <property type="entry name" value="HAD_HisB-N"/>
    <property type="match status" value="1"/>
</dbReference>
<keyword evidence="3 10" id="KW-0479">Metal-binding</keyword>
<reference evidence="12" key="1">
    <citation type="submission" date="2017-04" db="EMBL/GenBank/DDBJ databases">
        <authorList>
            <person name="Varghese N."/>
            <person name="Submissions S."/>
        </authorList>
    </citation>
    <scope>NUCLEOTIDE SEQUENCE [LARGE SCALE GENOMIC DNA]</scope>
    <source>
        <strain evidence="12">DSM 9293</strain>
    </source>
</reference>
<dbReference type="NCBIfam" id="TIGR01656">
    <property type="entry name" value="Histidinol-ppas"/>
    <property type="match status" value="1"/>
</dbReference>
<evidence type="ECO:0000256" key="2">
    <source>
        <dbReference type="ARBA" id="ARBA00022490"/>
    </source>
</evidence>
<keyword evidence="10" id="KW-0862">Zinc</keyword>
<dbReference type="GO" id="GO:0005975">
    <property type="term" value="P:carbohydrate metabolic process"/>
    <property type="evidence" value="ECO:0007669"/>
    <property type="project" value="InterPro"/>
</dbReference>
<gene>
    <name evidence="11" type="ORF">SAMN00768000_3531</name>
</gene>